<dbReference type="SMART" id="SM00905">
    <property type="entry name" value="FolB"/>
    <property type="match status" value="1"/>
</dbReference>
<reference evidence="4 5" key="1">
    <citation type="submission" date="2019-03" db="EMBL/GenBank/DDBJ databases">
        <title>Whole genome sequence of a novel Rubrobacter taiwanensis strain, isolated from Yellowstone National Park.</title>
        <authorList>
            <person name="Freed S."/>
            <person name="Ramaley R.F."/>
            <person name="Kyndt J.A."/>
        </authorList>
    </citation>
    <scope>NUCLEOTIDE SEQUENCE [LARGE SCALE GENOMIC DNA]</scope>
    <source>
        <strain evidence="4 5">Yellowstone</strain>
    </source>
</reference>
<dbReference type="InterPro" id="IPR006157">
    <property type="entry name" value="FolB_dom"/>
</dbReference>
<gene>
    <name evidence="4" type="ORF">E0L93_10400</name>
</gene>
<dbReference type="EMBL" id="SKBU01000017">
    <property type="protein sequence ID" value="TCJ16229.1"/>
    <property type="molecule type" value="Genomic_DNA"/>
</dbReference>
<feature type="domain" description="Clp R" evidence="3">
    <location>
        <begin position="2"/>
        <end position="144"/>
    </location>
</feature>
<dbReference type="GO" id="GO:0006760">
    <property type="term" value="P:folic acid-containing compound metabolic process"/>
    <property type="evidence" value="ECO:0007669"/>
    <property type="project" value="InterPro"/>
</dbReference>
<dbReference type="Proteomes" id="UP000295244">
    <property type="component" value="Unassembled WGS sequence"/>
</dbReference>
<evidence type="ECO:0000313" key="5">
    <source>
        <dbReference type="Proteomes" id="UP000295244"/>
    </source>
</evidence>
<dbReference type="PANTHER" id="PTHR47016">
    <property type="entry name" value="ATP-DEPENDENT CLP PROTEASE ATP-BINDING SUBUNIT CLPT1, CHLOROPLASTIC"/>
    <property type="match status" value="1"/>
</dbReference>
<dbReference type="SUPFAM" id="SSF81923">
    <property type="entry name" value="Double Clp-N motif"/>
    <property type="match status" value="1"/>
</dbReference>
<dbReference type="RefSeq" id="WP_132691636.1">
    <property type="nucleotide sequence ID" value="NZ_SKBU01000017.1"/>
</dbReference>
<organism evidence="4 5">
    <name type="scientific">Rubrobacter taiwanensis</name>
    <dbReference type="NCBI Taxonomy" id="185139"/>
    <lineage>
        <taxon>Bacteria</taxon>
        <taxon>Bacillati</taxon>
        <taxon>Actinomycetota</taxon>
        <taxon>Rubrobacteria</taxon>
        <taxon>Rubrobacterales</taxon>
        <taxon>Rubrobacteraceae</taxon>
        <taxon>Rubrobacter</taxon>
    </lineage>
</organism>
<dbReference type="Gene3D" id="1.10.1780.10">
    <property type="entry name" value="Clp, N-terminal domain"/>
    <property type="match status" value="1"/>
</dbReference>
<dbReference type="NCBIfam" id="TIGR00526">
    <property type="entry name" value="folB_dom"/>
    <property type="match status" value="1"/>
</dbReference>
<dbReference type="InterPro" id="IPR044217">
    <property type="entry name" value="CLPT1/2"/>
</dbReference>
<evidence type="ECO:0000256" key="1">
    <source>
        <dbReference type="PROSITE-ProRule" id="PRU01251"/>
    </source>
</evidence>
<evidence type="ECO:0000259" key="3">
    <source>
        <dbReference type="PROSITE" id="PS51903"/>
    </source>
</evidence>
<dbReference type="Gene3D" id="3.30.1130.10">
    <property type="match status" value="1"/>
</dbReference>
<proteinExistence type="predicted"/>
<dbReference type="Pfam" id="PF02861">
    <property type="entry name" value="Clp_N"/>
    <property type="match status" value="1"/>
</dbReference>
<dbReference type="GO" id="GO:0004150">
    <property type="term" value="F:dihydroneopterin aldolase activity"/>
    <property type="evidence" value="ECO:0007669"/>
    <property type="project" value="InterPro"/>
</dbReference>
<dbReference type="PANTHER" id="PTHR47016:SF5">
    <property type="entry name" value="CLP DOMAIN SUPERFAMILY PROTEIN"/>
    <property type="match status" value="1"/>
</dbReference>
<feature type="region of interest" description="Disordered" evidence="2">
    <location>
        <begin position="143"/>
        <end position="164"/>
    </location>
</feature>
<comment type="caution">
    <text evidence="4">The sequence shown here is derived from an EMBL/GenBank/DDBJ whole genome shotgun (WGS) entry which is preliminary data.</text>
</comment>
<name>A0A4R1BGB4_9ACTN</name>
<sequence length="282" mass="31201">MFERFTDRAREAVELAREEAGYFGHSYIGTEHLLLGLVRQRDGAARRALSSLGVSLKETRDLVGGLVGYGRGPAGEDFPFTPPARRALEAALREALQRGDTHVGTEHLLLGLLHERRADAYRVLDELGLEPERVRRELERVLKEAPARDEPGRAGEDRTPEGEPPAVLRAAVRGLEVHARCGVSPEERALPQKLLLDLEYSYAAGGNDDIRGVVDYGELVEGAARVLERREFRLLETAVGRVGRFVLESFPDVLELEVAITKVRVPVGRSLGGVTVRGEFRR</sequence>
<keyword evidence="1" id="KW-0677">Repeat</keyword>
<keyword evidence="5" id="KW-1185">Reference proteome</keyword>
<protein>
    <submittedName>
        <fullName evidence="4">FolB domain-containing protein</fullName>
    </submittedName>
</protein>
<dbReference type="Pfam" id="PF02152">
    <property type="entry name" value="FolB"/>
    <property type="match status" value="1"/>
</dbReference>
<evidence type="ECO:0000313" key="4">
    <source>
        <dbReference type="EMBL" id="TCJ16229.1"/>
    </source>
</evidence>
<dbReference type="AlphaFoldDB" id="A0A4R1BGB4"/>
<dbReference type="InterPro" id="IPR043133">
    <property type="entry name" value="GTP-CH-I_C/QueF"/>
</dbReference>
<accession>A0A4R1BGB4</accession>
<dbReference type="InterPro" id="IPR036628">
    <property type="entry name" value="Clp_N_dom_sf"/>
</dbReference>
<feature type="compositionally biased region" description="Basic and acidic residues" evidence="2">
    <location>
        <begin position="143"/>
        <end position="161"/>
    </location>
</feature>
<dbReference type="SUPFAM" id="SSF55620">
    <property type="entry name" value="Tetrahydrobiopterin biosynthesis enzymes-like"/>
    <property type="match status" value="1"/>
</dbReference>
<dbReference type="InterPro" id="IPR004176">
    <property type="entry name" value="Clp_R_N"/>
</dbReference>
<dbReference type="PROSITE" id="PS51903">
    <property type="entry name" value="CLP_R"/>
    <property type="match status" value="1"/>
</dbReference>
<evidence type="ECO:0000256" key="2">
    <source>
        <dbReference type="SAM" id="MobiDB-lite"/>
    </source>
</evidence>
<dbReference type="OrthoDB" id="3628183at2"/>